<feature type="chain" id="PRO_5002679927" description="candidapepsin" evidence="14">
    <location>
        <begin position="24"/>
        <end position="406"/>
    </location>
</feature>
<dbReference type="OrthoDB" id="771136at2759"/>
<evidence type="ECO:0000256" key="13">
    <source>
        <dbReference type="RuleBase" id="RU000454"/>
    </source>
</evidence>
<evidence type="ECO:0000256" key="5">
    <source>
        <dbReference type="ARBA" id="ARBA00022525"/>
    </source>
</evidence>
<dbReference type="VEuPathDB" id="FungiDB:LELG_02083"/>
<evidence type="ECO:0000313" key="16">
    <source>
        <dbReference type="EMBL" id="EDK43904.1"/>
    </source>
</evidence>
<evidence type="ECO:0000256" key="10">
    <source>
        <dbReference type="ARBA" id="ARBA00023145"/>
    </source>
</evidence>
<dbReference type="EC" id="3.4.23.24" evidence="4"/>
<accession>A5DXJ6</accession>
<evidence type="ECO:0000256" key="12">
    <source>
        <dbReference type="PIRSR" id="PIRSR601461-1"/>
    </source>
</evidence>
<dbReference type="InParanoid" id="A5DXJ6"/>
<dbReference type="InterPro" id="IPR033876">
    <property type="entry name" value="SAP-like"/>
</dbReference>
<feature type="active site" evidence="12">
    <location>
        <position position="109"/>
    </location>
</feature>
<dbReference type="GeneID" id="5234633"/>
<feature type="signal peptide" evidence="14">
    <location>
        <begin position="1"/>
        <end position="23"/>
    </location>
</feature>
<dbReference type="PROSITE" id="PS51767">
    <property type="entry name" value="PEPTIDASE_A1"/>
    <property type="match status" value="1"/>
</dbReference>
<keyword evidence="6 13" id="KW-0645">Protease</keyword>
<evidence type="ECO:0000313" key="17">
    <source>
        <dbReference type="Proteomes" id="UP000001996"/>
    </source>
</evidence>
<dbReference type="EMBL" id="CH981525">
    <property type="protein sequence ID" value="EDK43904.1"/>
    <property type="molecule type" value="Genomic_DNA"/>
</dbReference>
<dbReference type="Pfam" id="PF00026">
    <property type="entry name" value="Asp"/>
    <property type="match status" value="1"/>
</dbReference>
<dbReference type="GO" id="GO:0004190">
    <property type="term" value="F:aspartic-type endopeptidase activity"/>
    <property type="evidence" value="ECO:0007669"/>
    <property type="project" value="UniProtKB-KW"/>
</dbReference>
<evidence type="ECO:0000256" key="3">
    <source>
        <dbReference type="ARBA" id="ARBA00007447"/>
    </source>
</evidence>
<comment type="catalytic activity">
    <reaction evidence="1">
        <text>Preferential cleavage at the carboxyl of hydrophobic amino acids, but fails to cleave 15-Leu-|-Tyr-16, 16-Tyr-|-Leu-17 and 24-Phe-|-Phe-25 of insulin B chain. Activates trypsinogen, and degrades keratin.</text>
        <dbReference type="EC" id="3.4.23.24"/>
    </reaction>
</comment>
<evidence type="ECO:0000256" key="4">
    <source>
        <dbReference type="ARBA" id="ARBA00013207"/>
    </source>
</evidence>
<feature type="active site" evidence="12">
    <location>
        <position position="288"/>
    </location>
</feature>
<evidence type="ECO:0000256" key="11">
    <source>
        <dbReference type="ARBA" id="ARBA00023157"/>
    </source>
</evidence>
<evidence type="ECO:0000256" key="7">
    <source>
        <dbReference type="ARBA" id="ARBA00022729"/>
    </source>
</evidence>
<keyword evidence="11" id="KW-1015">Disulfide bond</keyword>
<dbReference type="CDD" id="cd05474">
    <property type="entry name" value="SAP_like"/>
    <property type="match status" value="1"/>
</dbReference>
<dbReference type="PRINTS" id="PR00792">
    <property type="entry name" value="PEPSIN"/>
</dbReference>
<dbReference type="Proteomes" id="UP000001996">
    <property type="component" value="Unassembled WGS sequence"/>
</dbReference>
<dbReference type="HOGENOM" id="CLU_013253_9_1_1"/>
<evidence type="ECO:0000256" key="2">
    <source>
        <dbReference type="ARBA" id="ARBA00004613"/>
    </source>
</evidence>
<dbReference type="GO" id="GO:0005576">
    <property type="term" value="C:extracellular region"/>
    <property type="evidence" value="ECO:0007669"/>
    <property type="project" value="UniProtKB-SubCell"/>
</dbReference>
<evidence type="ECO:0000256" key="6">
    <source>
        <dbReference type="ARBA" id="ARBA00022670"/>
    </source>
</evidence>
<organism evidence="16 17">
    <name type="scientific">Lodderomyces elongisporus (strain ATCC 11503 / CBS 2605 / JCM 1781 / NBRC 1676 / NRRL YB-4239)</name>
    <name type="common">Yeast</name>
    <name type="synonym">Saccharomyces elongisporus</name>
    <dbReference type="NCBI Taxonomy" id="379508"/>
    <lineage>
        <taxon>Eukaryota</taxon>
        <taxon>Fungi</taxon>
        <taxon>Dikarya</taxon>
        <taxon>Ascomycota</taxon>
        <taxon>Saccharomycotina</taxon>
        <taxon>Pichiomycetes</taxon>
        <taxon>Debaryomycetaceae</taxon>
        <taxon>Candida/Lodderomyces clade</taxon>
        <taxon>Lodderomyces</taxon>
    </lineage>
</organism>
<sequence>MVFLSVLARQVLISLVVALVAQGFVIPHGIERRDSPGFVALDFSVDRSSILSSGVVGKIAKGGKEANSLHAVVGKRAGTVSVNIHNARFSYTSIVSVGSNKQKQTLVIDTGSSDLWVVDANAQCENHSYCKTSGTFNPKTSTTYQSLGLPFEIYYGDGSESFGIWGTDTIGIGAISLQKQRFADVNSTSEQSGTLGIGLVRGESGANYSNLPASLKEQGYIKTNAYSLYMNSPDALNGAIIFGGVDNAKYTGNLIPEKITRPDRLSINVTSINYNGTLYKLTEDAALDTGSPITYLSAPVVAEIAKQAGATWQGSKTEGQYVIPCDADTTGSVDFGFENAAKITVPLSEFVVGGLDCPFGFQPSPVSVSILGDNFLRHAYVVFNLDANTISLAPINYTDDSNVSAI</sequence>
<dbReference type="PANTHER" id="PTHR47966">
    <property type="entry name" value="BETA-SITE APP-CLEAVING ENZYME, ISOFORM A-RELATED"/>
    <property type="match status" value="1"/>
</dbReference>
<evidence type="ECO:0000256" key="14">
    <source>
        <dbReference type="SAM" id="SignalP"/>
    </source>
</evidence>
<dbReference type="Gene3D" id="2.40.70.10">
    <property type="entry name" value="Acid Proteases"/>
    <property type="match status" value="2"/>
</dbReference>
<comment type="subcellular location">
    <subcellularLocation>
        <location evidence="2">Secreted</location>
    </subcellularLocation>
</comment>
<evidence type="ECO:0000256" key="8">
    <source>
        <dbReference type="ARBA" id="ARBA00022750"/>
    </source>
</evidence>
<dbReference type="SUPFAM" id="SSF50630">
    <property type="entry name" value="Acid proteases"/>
    <property type="match status" value="1"/>
</dbReference>
<dbReference type="AlphaFoldDB" id="A5DXJ6"/>
<dbReference type="InterPro" id="IPR001461">
    <property type="entry name" value="Aspartic_peptidase_A1"/>
</dbReference>
<keyword evidence="5" id="KW-0964">Secreted</keyword>
<dbReference type="InterPro" id="IPR021109">
    <property type="entry name" value="Peptidase_aspartic_dom_sf"/>
</dbReference>
<evidence type="ECO:0000256" key="9">
    <source>
        <dbReference type="ARBA" id="ARBA00022801"/>
    </source>
</evidence>
<dbReference type="KEGG" id="lel:PVL30_002056"/>
<comment type="similarity">
    <text evidence="3 13">Belongs to the peptidase A1 family.</text>
</comment>
<dbReference type="PROSITE" id="PS00141">
    <property type="entry name" value="ASP_PROTEASE"/>
    <property type="match status" value="2"/>
</dbReference>
<feature type="domain" description="Peptidase A1" evidence="15">
    <location>
        <begin position="91"/>
        <end position="393"/>
    </location>
</feature>
<dbReference type="InterPro" id="IPR001969">
    <property type="entry name" value="Aspartic_peptidase_AS"/>
</dbReference>
<keyword evidence="8 13" id="KW-0064">Aspartyl protease</keyword>
<gene>
    <name evidence="16" type="ORF">LELG_02083</name>
</gene>
<name>A5DXJ6_LODEL</name>
<keyword evidence="10" id="KW-0865">Zymogen</keyword>
<protein>
    <recommendedName>
        <fullName evidence="4">candidapepsin</fullName>
        <ecNumber evidence="4">3.4.23.24</ecNumber>
    </recommendedName>
</protein>
<keyword evidence="17" id="KW-1185">Reference proteome</keyword>
<dbReference type="FunFam" id="2.40.70.10:FF:000011">
    <property type="entry name" value="Aspartic protease"/>
    <property type="match status" value="1"/>
</dbReference>
<dbReference type="PANTHER" id="PTHR47966:SF65">
    <property type="entry name" value="ASPARTIC-TYPE ENDOPEPTIDASE"/>
    <property type="match status" value="1"/>
</dbReference>
<dbReference type="eggNOG" id="KOG1339">
    <property type="taxonomic scope" value="Eukaryota"/>
</dbReference>
<dbReference type="InterPro" id="IPR033121">
    <property type="entry name" value="PEPTIDASE_A1"/>
</dbReference>
<evidence type="ECO:0000256" key="1">
    <source>
        <dbReference type="ARBA" id="ARBA00001675"/>
    </source>
</evidence>
<keyword evidence="7 14" id="KW-0732">Signal</keyword>
<dbReference type="GO" id="GO:0006508">
    <property type="term" value="P:proteolysis"/>
    <property type="evidence" value="ECO:0007669"/>
    <property type="project" value="UniProtKB-KW"/>
</dbReference>
<dbReference type="OMA" id="NESETWI"/>
<reference evidence="16 17" key="1">
    <citation type="journal article" date="2009" name="Nature">
        <title>Evolution of pathogenicity and sexual reproduction in eight Candida genomes.</title>
        <authorList>
            <person name="Butler G."/>
            <person name="Rasmussen M.D."/>
            <person name="Lin M.F."/>
            <person name="Santos M.A."/>
            <person name="Sakthikumar S."/>
            <person name="Munro C.A."/>
            <person name="Rheinbay E."/>
            <person name="Grabherr M."/>
            <person name="Forche A."/>
            <person name="Reedy J.L."/>
            <person name="Agrafioti I."/>
            <person name="Arnaud M.B."/>
            <person name="Bates S."/>
            <person name="Brown A.J."/>
            <person name="Brunke S."/>
            <person name="Costanzo M.C."/>
            <person name="Fitzpatrick D.A."/>
            <person name="de Groot P.W."/>
            <person name="Harris D."/>
            <person name="Hoyer L.L."/>
            <person name="Hube B."/>
            <person name="Klis F.M."/>
            <person name="Kodira C."/>
            <person name="Lennard N."/>
            <person name="Logue M.E."/>
            <person name="Martin R."/>
            <person name="Neiman A.M."/>
            <person name="Nikolaou E."/>
            <person name="Quail M.A."/>
            <person name="Quinn J."/>
            <person name="Santos M.C."/>
            <person name="Schmitzberger F.F."/>
            <person name="Sherlock G."/>
            <person name="Shah P."/>
            <person name="Silverstein K.A."/>
            <person name="Skrzypek M.S."/>
            <person name="Soll D."/>
            <person name="Staggs R."/>
            <person name="Stansfield I."/>
            <person name="Stumpf M.P."/>
            <person name="Sudbery P.E."/>
            <person name="Srikantha T."/>
            <person name="Zeng Q."/>
            <person name="Berman J."/>
            <person name="Berriman M."/>
            <person name="Heitman J."/>
            <person name="Gow N.A."/>
            <person name="Lorenz M.C."/>
            <person name="Birren B.W."/>
            <person name="Kellis M."/>
            <person name="Cuomo C.A."/>
        </authorList>
    </citation>
    <scope>NUCLEOTIDE SEQUENCE [LARGE SCALE GENOMIC DNA]</scope>
    <source>
        <strain evidence="17">ATCC 11503 / BCRC 21390 / CBS 2605 / JCM 1781 / NBRC 1676 / NRRL YB-4239</strain>
    </source>
</reference>
<keyword evidence="9 13" id="KW-0378">Hydrolase</keyword>
<evidence type="ECO:0000259" key="15">
    <source>
        <dbReference type="PROSITE" id="PS51767"/>
    </source>
</evidence>
<proteinExistence type="inferred from homology"/>